<accession>A0A6M8BCL3</accession>
<evidence type="ECO:0000256" key="5">
    <source>
        <dbReference type="SAM" id="Phobius"/>
    </source>
</evidence>
<evidence type="ECO:0000259" key="6">
    <source>
        <dbReference type="Pfam" id="PF04357"/>
    </source>
</evidence>
<evidence type="ECO:0000313" key="8">
    <source>
        <dbReference type="Proteomes" id="UP000505210"/>
    </source>
</evidence>
<evidence type="ECO:0000313" key="7">
    <source>
        <dbReference type="EMBL" id="QKD83852.1"/>
    </source>
</evidence>
<dbReference type="InterPro" id="IPR007452">
    <property type="entry name" value="TamB_C"/>
</dbReference>
<dbReference type="PANTHER" id="PTHR34457">
    <property type="entry name" value="EMBRYO DEFECTIVE 2410"/>
    <property type="match status" value="1"/>
</dbReference>
<dbReference type="GO" id="GO:0009306">
    <property type="term" value="P:protein secretion"/>
    <property type="evidence" value="ECO:0007669"/>
    <property type="project" value="InterPro"/>
</dbReference>
<keyword evidence="3 5" id="KW-1133">Transmembrane helix</keyword>
<dbReference type="RefSeq" id="WP_172357903.1">
    <property type="nucleotide sequence ID" value="NZ_CP053661.1"/>
</dbReference>
<dbReference type="EMBL" id="CP053661">
    <property type="protein sequence ID" value="QKD83852.1"/>
    <property type="molecule type" value="Genomic_DNA"/>
</dbReference>
<dbReference type="KEGG" id="theu:HPC62_18110"/>
<evidence type="ECO:0000256" key="3">
    <source>
        <dbReference type="ARBA" id="ARBA00022989"/>
    </source>
</evidence>
<keyword evidence="2 5" id="KW-0812">Transmembrane</keyword>
<dbReference type="Proteomes" id="UP000505210">
    <property type="component" value="Chromosome"/>
</dbReference>
<dbReference type="GO" id="GO:0005886">
    <property type="term" value="C:plasma membrane"/>
    <property type="evidence" value="ECO:0007669"/>
    <property type="project" value="InterPro"/>
</dbReference>
<keyword evidence="4 5" id="KW-0472">Membrane</keyword>
<protein>
    <recommendedName>
        <fullName evidence="6">Translocation and assembly module TamB C-terminal domain-containing protein</fullName>
    </recommendedName>
</protein>
<comment type="subcellular location">
    <subcellularLocation>
        <location evidence="1">Membrane</location>
        <topology evidence="1">Single-pass membrane protein</topology>
    </subcellularLocation>
</comment>
<evidence type="ECO:0000256" key="4">
    <source>
        <dbReference type="ARBA" id="ARBA00023136"/>
    </source>
</evidence>
<dbReference type="PANTHER" id="PTHR34457:SF3">
    <property type="entry name" value="PROTEIN TIC236, CHLOROPLASTIC"/>
    <property type="match status" value="1"/>
</dbReference>
<proteinExistence type="predicted"/>
<feature type="transmembrane region" description="Helical" evidence="5">
    <location>
        <begin position="27"/>
        <end position="46"/>
    </location>
</feature>
<reference evidence="7 8" key="1">
    <citation type="submission" date="2020-05" db="EMBL/GenBank/DDBJ databases">
        <title>Complete genome sequence of of a novel Thermoleptolyngbya strain isolated from hot springs of Ganzi, Sichuan China.</title>
        <authorList>
            <person name="Tang J."/>
            <person name="Daroch M."/>
            <person name="Li L."/>
            <person name="Waleron K."/>
            <person name="Waleron M."/>
            <person name="Waleron M."/>
        </authorList>
    </citation>
    <scope>NUCLEOTIDE SEQUENCE [LARGE SCALE GENOMIC DNA]</scope>
    <source>
        <strain evidence="7 8">PKUAC-SCTA183</strain>
    </source>
</reference>
<gene>
    <name evidence="7" type="ORF">HPC62_18110</name>
</gene>
<feature type="domain" description="Translocation and assembly module TamB C-terminal" evidence="6">
    <location>
        <begin position="1240"/>
        <end position="1625"/>
    </location>
</feature>
<evidence type="ECO:0000256" key="2">
    <source>
        <dbReference type="ARBA" id="ARBA00022692"/>
    </source>
</evidence>
<organism evidence="7 8">
    <name type="scientific">Thermoleptolyngbya sichuanensis A183</name>
    <dbReference type="NCBI Taxonomy" id="2737172"/>
    <lineage>
        <taxon>Bacteria</taxon>
        <taxon>Bacillati</taxon>
        <taxon>Cyanobacteriota</taxon>
        <taxon>Cyanophyceae</taxon>
        <taxon>Oculatellales</taxon>
        <taxon>Oculatellaceae</taxon>
        <taxon>Thermoleptolyngbya</taxon>
        <taxon>Thermoleptolyngbya sichuanensis</taxon>
    </lineage>
</organism>
<keyword evidence="8" id="KW-1185">Reference proteome</keyword>
<dbReference type="InterPro" id="IPR053022">
    <property type="entry name" value="Chloroplast_translocon_comp"/>
</dbReference>
<sequence length="1625" mass="173678">MNSPEPPAAPQPPRPPRRRLRLAWRPVALGLGLVALAGSVGGTLWVRSFLRNDLAPLLSTTLSETINRPVQVGPLQGLALNWRGQGEIVFGESVLPPTETDGDRATVQQVRARFNLLDLLQRRLGLVLTLQNPDIFLDQTDDGKWIAIELAESEDDPPLKVELRQLLIADGTVTVAPSAQLMIEAEKPGVQPDSDLSVRLQQVNGEVNLDSIEATDASGVRLEGQNIRFDVTGNPGRGGALRLRGEGITVPDFRLNLVVQSDGIAVQDVGALLAMPVALEDGRLSSNLELRFADDTVTGLNGTARFADVAVAIADVPKRITQAGAQLRFRNRLITIEDGRVTYGTIPVEVEGTYDLREGYNLSTRVRNVDFRQIEETADVATPITLAGAFDADVTVTGPPDGPIVAGMVRSSRPLLIDKVAIARLSARFSLVKERVDLTDLVAQLPGGGVVTGGGVLGLGEEATVQARVQARNLPADALARTYGATLPPEIVLGRVNATAQVEGPSNALRTAIQWQAAEATYPARGELLIAGENLRLQNTTLEVAGGRVSAEGDLVGDRWQAVVRSQGVGLRPFSPELAGTLDGTVRLAGTLADPTLAGIRAEGDVRLSQGVSLLTGPLTADFRWLGDRLVLNRAAAPGFRANGTVFAQTTGNTPEISSFDLALEVQDFDLNRLPVTLPPQVRVAGRTDFSGRVSGTPAAPNVNGLLALNGLAINQRQFDPRLAGPVQFAMGQGVRADLTGRRDQISLDLDGNYLPRSFLLVHDGARAAGTRRNRTLVTTLENLPLDWFALTPAADLGLGPVTGTITASADVNLDTYATEGNLTIVRPAIGYLFADQFSGRITYRNDRIELEDGLLALALPTERPPLDQPYSTVAVNGSATLGDDPQFEATLETDNARIQDVLNTLRWYDFDDVARGFRQPPTAQSTDLATVPIQTGDRPIYQQLQRYSEILALLDLQKQQDEAANPLPRLAELQGNFEATLNLSGSVRSGVTADFNLAGENWQWGEFNAQQVIAQGTLQDGVLELLPLRLGSDEAFLSFNGQFGADEISGQLQAQSVDITPLQDIVRLPISITGRVNGNAFLQGSLGDPEVRGEVSLFDAKIQQQSVRDARALFSYDDARARIIGQMSVNETEPLRLRADIPYAFDFMDVSPDSEAIAINLSVKNEGLELLSLFTNQVAWAGGEADINLDITGTLSAPLVTGAAEFNGASMTAPALPEPLTNITGRAQFNTSFVDVEGIRGQFRQGEVVAEGILPIFDPNDFPQSETTVNQPLTVSLNQVVLNLKGLYSGGVDGAVQVTGTALAPVIGGDIALTNGRVQLLSGDAPPPEDDPIDPNDITIPPRFDNLRLSLGRGLRITLDPLLDFLVAGELRVNGTVRAPRPEGELQVRRGIVNLFTTQFNLVRGYNNTAEFTPQRGLDPYLQVQLVASVPEVTRTPITTSSGAAEINETLVTDLGSLSNVRVIATVDGYASEMLDGFLTGSDTFALTSSPARSDSEIIALIGGGFINTFGQGDSTLAIANLAGSALLPGIQGVISEVLGLSDFRLFPTLLPSENASSTTLELAAEAGIDLFGTDLSGSVLAILTADAPVQFNLRYRINDQFLIRSYIDTDGGTGAILEFETRF</sequence>
<dbReference type="Pfam" id="PF04357">
    <property type="entry name" value="TamB"/>
    <property type="match status" value="1"/>
</dbReference>
<evidence type="ECO:0000256" key="1">
    <source>
        <dbReference type="ARBA" id="ARBA00004167"/>
    </source>
</evidence>
<name>A0A6M8BCL3_9CYAN</name>